<dbReference type="PANTHER" id="PTHR11533">
    <property type="entry name" value="PROTEASE M1 ZINC METALLOPROTEASE"/>
    <property type="match status" value="1"/>
</dbReference>
<dbReference type="GO" id="GO:0016020">
    <property type="term" value="C:membrane"/>
    <property type="evidence" value="ECO:0007669"/>
    <property type="project" value="TreeGrafter"/>
</dbReference>
<gene>
    <name evidence="2" type="ORF">HaLaN_32538</name>
</gene>
<dbReference type="GO" id="GO:0006508">
    <property type="term" value="P:proteolysis"/>
    <property type="evidence" value="ECO:0007669"/>
    <property type="project" value="TreeGrafter"/>
</dbReference>
<evidence type="ECO:0000313" key="2">
    <source>
        <dbReference type="EMBL" id="GFH33204.1"/>
    </source>
</evidence>
<feature type="non-terminal residue" evidence="2">
    <location>
        <position position="1"/>
    </location>
</feature>
<organism evidence="2 3">
    <name type="scientific">Haematococcus lacustris</name>
    <name type="common">Green alga</name>
    <name type="synonym">Haematococcus pluvialis</name>
    <dbReference type="NCBI Taxonomy" id="44745"/>
    <lineage>
        <taxon>Eukaryota</taxon>
        <taxon>Viridiplantae</taxon>
        <taxon>Chlorophyta</taxon>
        <taxon>core chlorophytes</taxon>
        <taxon>Chlorophyceae</taxon>
        <taxon>CS clade</taxon>
        <taxon>Chlamydomonadales</taxon>
        <taxon>Haematococcaceae</taxon>
        <taxon>Haematococcus</taxon>
    </lineage>
</organism>
<evidence type="ECO:0000313" key="3">
    <source>
        <dbReference type="Proteomes" id="UP000485058"/>
    </source>
</evidence>
<dbReference type="AlphaFoldDB" id="A0A6A0AMS3"/>
<dbReference type="InterPro" id="IPR050344">
    <property type="entry name" value="Peptidase_M1_aminopeptidases"/>
</dbReference>
<dbReference type="Gene3D" id="1.10.390.10">
    <property type="entry name" value="Neutral Protease Domain 2"/>
    <property type="match status" value="1"/>
</dbReference>
<sequence>VGVPDFEAGAMENWGLLTFRESKLLVDPDADDVSQMMAVGATVWQPGDLRRLDGAVVSVWRLQHNLRGHA</sequence>
<dbReference type="Pfam" id="PF01433">
    <property type="entry name" value="Peptidase_M1"/>
    <property type="match status" value="1"/>
</dbReference>
<accession>A0A6A0AMS3</accession>
<dbReference type="SUPFAM" id="SSF55486">
    <property type="entry name" value="Metalloproteases ('zincins'), catalytic domain"/>
    <property type="match status" value="1"/>
</dbReference>
<keyword evidence="3" id="KW-1185">Reference proteome</keyword>
<dbReference type="GO" id="GO:0005737">
    <property type="term" value="C:cytoplasm"/>
    <property type="evidence" value="ECO:0007669"/>
    <property type="project" value="TreeGrafter"/>
</dbReference>
<dbReference type="GO" id="GO:0008270">
    <property type="term" value="F:zinc ion binding"/>
    <property type="evidence" value="ECO:0007669"/>
    <property type="project" value="InterPro"/>
</dbReference>
<feature type="domain" description="Peptidase M1 membrane alanine aminopeptidase" evidence="1">
    <location>
        <begin position="1"/>
        <end position="40"/>
    </location>
</feature>
<evidence type="ECO:0000259" key="1">
    <source>
        <dbReference type="Pfam" id="PF01433"/>
    </source>
</evidence>
<comment type="caution">
    <text evidence="2">The sequence shown here is derived from an EMBL/GenBank/DDBJ whole genome shotgun (WGS) entry which is preliminary data.</text>
</comment>
<dbReference type="GO" id="GO:0005615">
    <property type="term" value="C:extracellular space"/>
    <property type="evidence" value="ECO:0007669"/>
    <property type="project" value="TreeGrafter"/>
</dbReference>
<reference evidence="2 3" key="1">
    <citation type="submission" date="2020-02" db="EMBL/GenBank/DDBJ databases">
        <title>Draft genome sequence of Haematococcus lacustris strain NIES-144.</title>
        <authorList>
            <person name="Morimoto D."/>
            <person name="Nakagawa S."/>
            <person name="Yoshida T."/>
            <person name="Sawayama S."/>
        </authorList>
    </citation>
    <scope>NUCLEOTIDE SEQUENCE [LARGE SCALE GENOMIC DNA]</scope>
    <source>
        <strain evidence="2 3">NIES-144</strain>
    </source>
</reference>
<proteinExistence type="predicted"/>
<dbReference type="InterPro" id="IPR014782">
    <property type="entry name" value="Peptidase_M1_dom"/>
</dbReference>
<dbReference type="InterPro" id="IPR027268">
    <property type="entry name" value="Peptidase_M4/M1_CTD_sf"/>
</dbReference>
<dbReference type="PANTHER" id="PTHR11533:SF299">
    <property type="entry name" value="AMINOPEPTIDASE"/>
    <property type="match status" value="1"/>
</dbReference>
<dbReference type="EMBL" id="BLLF01007982">
    <property type="protein sequence ID" value="GFH33204.1"/>
    <property type="molecule type" value="Genomic_DNA"/>
</dbReference>
<name>A0A6A0AMS3_HAELA</name>
<protein>
    <recommendedName>
        <fullName evidence="1">Peptidase M1 membrane alanine aminopeptidase domain-containing protein</fullName>
    </recommendedName>
</protein>
<dbReference type="GO" id="GO:0070006">
    <property type="term" value="F:metalloaminopeptidase activity"/>
    <property type="evidence" value="ECO:0007669"/>
    <property type="project" value="TreeGrafter"/>
</dbReference>
<dbReference type="GO" id="GO:0042277">
    <property type="term" value="F:peptide binding"/>
    <property type="evidence" value="ECO:0007669"/>
    <property type="project" value="TreeGrafter"/>
</dbReference>
<dbReference type="GO" id="GO:0043171">
    <property type="term" value="P:peptide catabolic process"/>
    <property type="evidence" value="ECO:0007669"/>
    <property type="project" value="TreeGrafter"/>
</dbReference>
<dbReference type="Proteomes" id="UP000485058">
    <property type="component" value="Unassembled WGS sequence"/>
</dbReference>